<accession>A0ABQ2D2I0</accession>
<gene>
    <name evidence="1" type="ORF">GCM10008938_28160</name>
</gene>
<evidence type="ECO:0008006" key="3">
    <source>
        <dbReference type="Google" id="ProtNLM"/>
    </source>
</evidence>
<name>A0ABQ2D2I0_9DEIO</name>
<comment type="caution">
    <text evidence="1">The sequence shown here is derived from an EMBL/GenBank/DDBJ whole genome shotgun (WGS) entry which is preliminary data.</text>
</comment>
<dbReference type="SUPFAM" id="SSF52540">
    <property type="entry name" value="P-loop containing nucleoside triphosphate hydrolases"/>
    <property type="match status" value="1"/>
</dbReference>
<dbReference type="Pfam" id="PF07931">
    <property type="entry name" value="CPT"/>
    <property type="match status" value="1"/>
</dbReference>
<keyword evidence="2" id="KW-1185">Reference proteome</keyword>
<reference evidence="2" key="1">
    <citation type="journal article" date="2019" name="Int. J. Syst. Evol. Microbiol.">
        <title>The Global Catalogue of Microorganisms (GCM) 10K type strain sequencing project: providing services to taxonomists for standard genome sequencing and annotation.</title>
        <authorList>
            <consortium name="The Broad Institute Genomics Platform"/>
            <consortium name="The Broad Institute Genome Sequencing Center for Infectious Disease"/>
            <person name="Wu L."/>
            <person name="Ma J."/>
        </authorList>
    </citation>
    <scope>NUCLEOTIDE SEQUENCE [LARGE SCALE GENOMIC DNA]</scope>
    <source>
        <strain evidence="2">JCM 14370</strain>
    </source>
</reference>
<dbReference type="EMBL" id="BMOD01000010">
    <property type="protein sequence ID" value="GGJ40436.1"/>
    <property type="molecule type" value="Genomic_DNA"/>
</dbReference>
<protein>
    <recommendedName>
        <fullName evidence="3">Phosphotransferase</fullName>
    </recommendedName>
</protein>
<dbReference type="RefSeq" id="WP_189003337.1">
    <property type="nucleotide sequence ID" value="NZ_BMOD01000010.1"/>
</dbReference>
<organism evidence="1 2">
    <name type="scientific">Deinococcus roseus</name>
    <dbReference type="NCBI Taxonomy" id="392414"/>
    <lineage>
        <taxon>Bacteria</taxon>
        <taxon>Thermotogati</taxon>
        <taxon>Deinococcota</taxon>
        <taxon>Deinococci</taxon>
        <taxon>Deinococcales</taxon>
        <taxon>Deinococcaceae</taxon>
        <taxon>Deinococcus</taxon>
    </lineage>
</organism>
<dbReference type="Proteomes" id="UP000632222">
    <property type="component" value="Unassembled WGS sequence"/>
</dbReference>
<dbReference type="InterPro" id="IPR027417">
    <property type="entry name" value="P-loop_NTPase"/>
</dbReference>
<evidence type="ECO:0000313" key="2">
    <source>
        <dbReference type="Proteomes" id="UP000632222"/>
    </source>
</evidence>
<evidence type="ECO:0000313" key="1">
    <source>
        <dbReference type="EMBL" id="GGJ40436.1"/>
    </source>
</evidence>
<sequence length="173" mass="19354">MPAFIISGTPGTGKSSVAKALLQYYPYGLHLPVDDFRDFVVSGAAHPVPQWTQETSRQFMLARQAVGKVATIYQLVGFAVVIDDVLGPAEVSMFDLPVQPYKILLRADLQEVLERNHTRTNKHFDTRMLDQVITELHQSQDVEAYQHHGWHVINSTGLSVYETVNAIRAATHV</sequence>
<proteinExistence type="predicted"/>
<dbReference type="Gene3D" id="3.40.50.300">
    <property type="entry name" value="P-loop containing nucleotide triphosphate hydrolases"/>
    <property type="match status" value="1"/>
</dbReference>